<dbReference type="OrthoDB" id="10652902at2759"/>
<gene>
    <name evidence="2" type="ORF">NAPIS_ORF02669</name>
</gene>
<evidence type="ECO:0000256" key="1">
    <source>
        <dbReference type="SAM" id="MobiDB-lite"/>
    </source>
</evidence>
<feature type="region of interest" description="Disordered" evidence="1">
    <location>
        <begin position="80"/>
        <end position="106"/>
    </location>
</feature>
<proteinExistence type="predicted"/>
<evidence type="ECO:0000313" key="2">
    <source>
        <dbReference type="EMBL" id="EQB59775.1"/>
    </source>
</evidence>
<sequence length="285" mass="31753">MKFNISGFKNLRYFKDVCEGFDGVDGCSDGCSDGGFDRGCSDGGLNNGCSDGGLIGEELKCERKDDEECKDNIKDVKDNTTYTTTPTTSNNNITNTNNNISTSTNKSNNNIITPKFTKHNKIHNPLYIFTPSKKLTHIQQAIQIIKTEDTYLLKDAFQKLQHLINKSSNRILKAKHKEYFDIIVNYDGFVEYKIGILSCLVDRCFDLLIGDIFNGLVCGCLKVRVVFVDVLFNLVDIECVYRVSMCCENCLDGDKRVGCGCLCYNGGKGVCCGCLCYGRCVCYNV</sequence>
<reference evidence="2 3" key="1">
    <citation type="journal article" date="2013" name="BMC Genomics">
        <title>Genome sequencing and comparative genomics of honey bee microsporidia, Nosema apis reveal novel insights into host-parasite interactions.</title>
        <authorList>
            <person name="Chen Yp."/>
            <person name="Pettis J.S."/>
            <person name="Zhao Y."/>
            <person name="Liu X."/>
            <person name="Tallon L.J."/>
            <person name="Sadzewicz L.D."/>
            <person name="Li R."/>
            <person name="Zheng H."/>
            <person name="Huang S."/>
            <person name="Zhang X."/>
            <person name="Hamilton M.C."/>
            <person name="Pernal S.F."/>
            <person name="Melathopoulos A.P."/>
            <person name="Yan X."/>
            <person name="Evans J.D."/>
        </authorList>
    </citation>
    <scope>NUCLEOTIDE SEQUENCE [LARGE SCALE GENOMIC DNA]</scope>
    <source>
        <strain evidence="2 3">BRL 01</strain>
    </source>
</reference>
<keyword evidence="3" id="KW-1185">Reference proteome</keyword>
<dbReference type="AlphaFoldDB" id="T0MFB9"/>
<protein>
    <submittedName>
        <fullName evidence="2">Uncharacterized protein</fullName>
    </submittedName>
</protein>
<dbReference type="VEuPathDB" id="MicrosporidiaDB:NAPIS_ORF02669"/>
<organism evidence="2 3">
    <name type="scientific">Vairimorpha apis BRL 01</name>
    <dbReference type="NCBI Taxonomy" id="1037528"/>
    <lineage>
        <taxon>Eukaryota</taxon>
        <taxon>Fungi</taxon>
        <taxon>Fungi incertae sedis</taxon>
        <taxon>Microsporidia</taxon>
        <taxon>Nosematidae</taxon>
        <taxon>Vairimorpha</taxon>
    </lineage>
</organism>
<dbReference type="HOGENOM" id="CLU_976936_0_0_1"/>
<name>T0MFB9_9MICR</name>
<dbReference type="EMBL" id="KE647366">
    <property type="protein sequence ID" value="EQB59775.1"/>
    <property type="molecule type" value="Genomic_DNA"/>
</dbReference>
<accession>T0MFB9</accession>
<evidence type="ECO:0000313" key="3">
    <source>
        <dbReference type="Proteomes" id="UP000053780"/>
    </source>
</evidence>
<dbReference type="Proteomes" id="UP000053780">
    <property type="component" value="Unassembled WGS sequence"/>
</dbReference>